<evidence type="ECO:0000259" key="2">
    <source>
        <dbReference type="Pfam" id="PF24401"/>
    </source>
</evidence>
<dbReference type="PRINTS" id="PR00775">
    <property type="entry name" value="HEATSHOCK90"/>
</dbReference>
<feature type="region of interest" description="Disordered" evidence="1">
    <location>
        <begin position="583"/>
        <end position="606"/>
    </location>
</feature>
<dbReference type="InterPro" id="IPR036890">
    <property type="entry name" value="HATPase_C_sf"/>
</dbReference>
<evidence type="ECO:0000259" key="3">
    <source>
        <dbReference type="Pfam" id="PF24410"/>
    </source>
</evidence>
<evidence type="ECO:0008006" key="6">
    <source>
        <dbReference type="Google" id="ProtNLM"/>
    </source>
</evidence>
<dbReference type="InterPro" id="IPR020575">
    <property type="entry name" value="Hsp90_N"/>
</dbReference>
<dbReference type="Pfam" id="PF24410">
    <property type="entry name" value="wHTH-HSP90_Na-assoc"/>
    <property type="match status" value="7"/>
</dbReference>
<accession>A0ABU4UMP5</accession>
<dbReference type="InterPro" id="IPR056506">
    <property type="entry name" value="iHD-CE"/>
</dbReference>
<protein>
    <recommendedName>
        <fullName evidence="6">ATP-binding protein</fullName>
    </recommendedName>
</protein>
<dbReference type="RefSeq" id="WP_319973104.1">
    <property type="nucleotide sequence ID" value="NZ_JAXAVU010000001.1"/>
</dbReference>
<gene>
    <name evidence="4" type="ORF">SK854_01435</name>
</gene>
<name>A0ABU4UMP5_9PSEU</name>
<evidence type="ECO:0000313" key="4">
    <source>
        <dbReference type="EMBL" id="MDX8140755.1"/>
    </source>
</evidence>
<comment type="caution">
    <text evidence="4">The sequence shown here is derived from an EMBL/GenBank/DDBJ whole genome shotgun (WGS) entry which is preliminary data.</text>
</comment>
<evidence type="ECO:0000256" key="1">
    <source>
        <dbReference type="SAM" id="MobiDB-lite"/>
    </source>
</evidence>
<organism evidence="4 5">
    <name type="scientific">Lentzea sokolovensis</name>
    <dbReference type="NCBI Taxonomy" id="3095429"/>
    <lineage>
        <taxon>Bacteria</taxon>
        <taxon>Bacillati</taxon>
        <taxon>Actinomycetota</taxon>
        <taxon>Actinomycetes</taxon>
        <taxon>Pseudonocardiales</taxon>
        <taxon>Pseudonocardiaceae</taxon>
        <taxon>Lentzea</taxon>
    </lineage>
</organism>
<feature type="domain" description="wHTH-Hsp90 Na associated" evidence="3">
    <location>
        <begin position="1174"/>
        <end position="1232"/>
    </location>
</feature>
<feature type="domain" description="wHTH-Hsp90 Na associated" evidence="3">
    <location>
        <begin position="1102"/>
        <end position="1160"/>
    </location>
</feature>
<dbReference type="SUPFAM" id="SSF55874">
    <property type="entry name" value="ATPase domain of HSP90 chaperone/DNA topoisomerase II/histidine kinase"/>
    <property type="match status" value="1"/>
</dbReference>
<feature type="domain" description="wHTH-Hsp90 Na associated" evidence="3">
    <location>
        <begin position="1323"/>
        <end position="1372"/>
    </location>
</feature>
<reference evidence="4 5" key="2">
    <citation type="submission" date="2023-11" db="EMBL/GenBank/DDBJ databases">
        <authorList>
            <person name="Lara A.C."/>
            <person name="Chronakova A."/>
        </authorList>
    </citation>
    <scope>NUCLEOTIDE SEQUENCE [LARGE SCALE GENOMIC DNA]</scope>
    <source>
        <strain evidence="4 5">BCCO 10_0061</strain>
    </source>
</reference>
<dbReference type="Gene3D" id="3.30.565.10">
    <property type="entry name" value="Histidine kinase-like ATPase, C-terminal domain"/>
    <property type="match status" value="1"/>
</dbReference>
<feature type="domain" description="iHD-CE" evidence="2">
    <location>
        <begin position="25"/>
        <end position="364"/>
    </location>
</feature>
<sequence>MQEHDPRLMIGATAPARSLAEVAAPHPWAIAAREHLGSSNTLVAGCVAVVSHLAAEHDGSLGALARDPWLDAEFADRFTRRLRWLTRQVLPAEALRLSDAEAALLITFPYLHQTFWARQAMTVLRGADPVAAAFSHGAGPPKFSAFAAGYGALHRRGTRAAETGDPAATGIGWWLFHQWLVRQPECYDSNSIPPLLPGSTGWPLNAVLTAPRLMELVRAVQLDPAYLRRVDRQGTLKPVARIAGGTEQEQDLREQLLGYLLVVAHRTAIDPTVLPRVIADHLGIDDGVEPGEVLTSIRAATWDGDRTRVLTTDCLHPATALALHDRAAAVDAVLTEIVRAAEDSPALAPLEHLPVHATADGTTPVASAGHRFRLADDQIQSLLMGEQLYGTPELAVRELYQNALDACRYRQARTAYLTRTGTPLPPWQGRIAFRQGVDEQGRPFLECSDNGIGMGDRELVDVFAHAGVRFTDMPEYVEEQADWARAGVESFPNSRFGIGVLSYFMLADEITVTTCRLSRSGSPGQRLEVHIAGPDALFRVRDLGPGEDAGTVVRLRLRPASKPVSCTDVLRRILWLSDFAVTSQDPGGRQSWEPRRLSESAPVGSDAPLAAQAGRTVQTVLPTGDGRVWWCDGTGAVLADGLWAGATTFGAVLDLAGHDQPRLTVDREKIIELDAAVVEARLTRRVPELVTSAGSPLSHSWLSKLAETMPRLADDICDHAIGVRYRPWRVGTTEMPIEIVGCFPSDANVLTRGKLLPHWNEHVSRWRLAAWLQAEEPDKPSQDAVVPARPSDAALLDLLSDTASLGHVVQASLTTRRPPEEVLARLKSLGVQTPAVDTMPAEVRTTDPDLLRNHTDRDERWLNHHRPVRHFEVLRAAAETGLPPSAVVKRLTELGHDIVRTGRLPAHVGTADIGLLVTDAKREPLVPDDVVPVAHVMVAAAETRQTPAQVARRLTELGYTTPDPGTLPENTDPLDVLAFVDQLSSPKRYVHGQVSRLHVVLVAAFPPGGSPAQIASRLAVAGYPVQTPGKLPQHLTSFDRAITRVAILNRPSESGPLRSLTVPVGHVITAALDTKSSPAVVAERLAELGYECPPLEWLPDDVDSDDLELVSTTQSITRGERIRHWLRTGQEVCLPHVVIVAAKRAMTPSSVASRLARFGFRTPAVDPSLTVRLEDLVLLSVNLDGEAPWLSSDHAALARSDMTVPLGHVLAASAKLGRPPAEVAARLSQVGLRSETTALPAKVARQDAELMALVFPKDMMNLPRLWEFGWLGLDWPANTRHTLFKSRTSGLAPAEVTSRLAALGFQVPEAKDLPSSIDEVDEKLLLLGSDILYGLSYRALHEPLPRSQVLRAVSSTGLSPRKVLERLERLGLEIGE</sequence>
<feature type="domain" description="wHTH-Hsp90 Na associated" evidence="3">
    <location>
        <begin position="843"/>
        <end position="896"/>
    </location>
</feature>
<keyword evidence="5" id="KW-1185">Reference proteome</keyword>
<reference evidence="4 5" key="1">
    <citation type="submission" date="2023-11" db="EMBL/GenBank/DDBJ databases">
        <title>Lentzea sokolovensis, sp. nov., Lentzea kristufkii, sp. nov., and Lentzea miocenensis, sp. nov., rare actinobacteria from Sokolov Coal Basin, Miocene lacustrine sediment, Czech Republic.</title>
        <authorList>
            <person name="Lara A."/>
            <person name="Kotroba L."/>
            <person name="Nouioui I."/>
            <person name="Neumann-Schaal M."/>
            <person name="Mast Y."/>
            <person name="Chronakova A."/>
        </authorList>
    </citation>
    <scope>NUCLEOTIDE SEQUENCE [LARGE SCALE GENOMIC DNA]</scope>
    <source>
        <strain evidence="4 5">BCCO 10_0061</strain>
    </source>
</reference>
<feature type="domain" description="wHTH-Hsp90 Na associated" evidence="3">
    <location>
        <begin position="915"/>
        <end position="959"/>
    </location>
</feature>
<dbReference type="Proteomes" id="UP001285352">
    <property type="component" value="Unassembled WGS sequence"/>
</dbReference>
<feature type="domain" description="wHTH-Hsp90 Na associated" evidence="3">
    <location>
        <begin position="801"/>
        <end position="830"/>
    </location>
</feature>
<proteinExistence type="predicted"/>
<feature type="domain" description="wHTH-Hsp90 Na associated" evidence="3">
    <location>
        <begin position="1038"/>
        <end position="1090"/>
    </location>
</feature>
<dbReference type="InterPro" id="IPR056507">
    <property type="entry name" value="wHTH-HSP90_Na-assoc"/>
</dbReference>
<dbReference type="Pfam" id="PF24401">
    <property type="entry name" value="iHD-CE"/>
    <property type="match status" value="1"/>
</dbReference>
<dbReference type="EMBL" id="JAXAVU010000001">
    <property type="protein sequence ID" value="MDX8140755.1"/>
    <property type="molecule type" value="Genomic_DNA"/>
</dbReference>
<evidence type="ECO:0000313" key="5">
    <source>
        <dbReference type="Proteomes" id="UP001285352"/>
    </source>
</evidence>